<sequence length="71" mass="8486">MELNLIGLCCSQPHLLVYSKLRKMKEEEKLRIITDDVTVIERDIIPLARTFNCKYLVKKENDKYIIYLEKI</sequence>
<dbReference type="AlphaFoldDB" id="A0AAT9GQC6"/>
<gene>
    <name evidence="2" type="ORF">SJAV_09890</name>
</gene>
<accession>A0AAT9GQC6</accession>
<dbReference type="GeneID" id="92353918"/>
<dbReference type="InterPro" id="IPR001455">
    <property type="entry name" value="TusA-like"/>
</dbReference>
<dbReference type="Gene3D" id="3.30.110.40">
    <property type="entry name" value="TusA-like domain"/>
    <property type="match status" value="1"/>
</dbReference>
<name>A0AAT9GQC6_9CREN</name>
<proteinExistence type="predicted"/>
<dbReference type="RefSeq" id="WP_369611223.1">
    <property type="nucleotide sequence ID" value="NZ_AP031322.1"/>
</dbReference>
<reference evidence="2" key="1">
    <citation type="submission" date="2024-03" db="EMBL/GenBank/DDBJ databases">
        <title>Complete genome sequence of Sulfurisphaera javensis strain KD-1.</title>
        <authorList>
            <person name="Sakai H."/>
            <person name="Nur N."/>
            <person name="Suwanto A."/>
            <person name="Kurosawa N."/>
        </authorList>
    </citation>
    <scope>NUCLEOTIDE SEQUENCE</scope>
    <source>
        <strain evidence="2">KD-1</strain>
    </source>
</reference>
<dbReference type="SUPFAM" id="SSF64307">
    <property type="entry name" value="SirA-like"/>
    <property type="match status" value="1"/>
</dbReference>
<organism evidence="2">
    <name type="scientific">Sulfurisphaera javensis</name>
    <dbReference type="NCBI Taxonomy" id="2049879"/>
    <lineage>
        <taxon>Archaea</taxon>
        <taxon>Thermoproteota</taxon>
        <taxon>Thermoprotei</taxon>
        <taxon>Sulfolobales</taxon>
        <taxon>Sulfolobaceae</taxon>
        <taxon>Sulfurisphaera</taxon>
    </lineage>
</organism>
<evidence type="ECO:0000259" key="1">
    <source>
        <dbReference type="Pfam" id="PF01206"/>
    </source>
</evidence>
<dbReference type="EMBL" id="AP031322">
    <property type="protein sequence ID" value="BFH73045.1"/>
    <property type="molecule type" value="Genomic_DNA"/>
</dbReference>
<dbReference type="Pfam" id="PF01206">
    <property type="entry name" value="TusA"/>
    <property type="match status" value="1"/>
</dbReference>
<protein>
    <submittedName>
        <fullName evidence="2">Sulfurtransferase TusA family protein</fullName>
    </submittedName>
</protein>
<dbReference type="InterPro" id="IPR036868">
    <property type="entry name" value="TusA-like_sf"/>
</dbReference>
<dbReference type="CDD" id="cd00291">
    <property type="entry name" value="SirA_YedF_YeeD"/>
    <property type="match status" value="1"/>
</dbReference>
<feature type="domain" description="UPF0033" evidence="1">
    <location>
        <begin position="1"/>
        <end position="70"/>
    </location>
</feature>
<evidence type="ECO:0000313" key="2">
    <source>
        <dbReference type="EMBL" id="BFH73045.1"/>
    </source>
</evidence>
<dbReference type="KEGG" id="sjv:SJAV_09890"/>